<feature type="transmembrane region" description="Helical" evidence="16">
    <location>
        <begin position="82"/>
        <end position="101"/>
    </location>
</feature>
<keyword evidence="5" id="KW-0813">Transport</keyword>
<evidence type="ECO:0000256" key="1">
    <source>
        <dbReference type="ARBA" id="ARBA00004225"/>
    </source>
</evidence>
<evidence type="ECO:0000256" key="17">
    <source>
        <dbReference type="SAM" id="SignalP"/>
    </source>
</evidence>
<gene>
    <name evidence="18" type="primary">ND6</name>
</gene>
<keyword evidence="17" id="KW-0732">Signal</keyword>
<dbReference type="EMBL" id="KT207825">
    <property type="protein sequence ID" value="AMA07335.1"/>
    <property type="molecule type" value="Genomic_DNA"/>
</dbReference>
<evidence type="ECO:0000256" key="15">
    <source>
        <dbReference type="ARBA" id="ARBA00049551"/>
    </source>
</evidence>
<evidence type="ECO:0000256" key="13">
    <source>
        <dbReference type="ARBA" id="ARBA00023136"/>
    </source>
</evidence>
<keyword evidence="8" id="KW-1278">Translocase</keyword>
<evidence type="ECO:0000256" key="11">
    <source>
        <dbReference type="ARBA" id="ARBA00023027"/>
    </source>
</evidence>
<keyword evidence="12 18" id="KW-0496">Mitochondrion</keyword>
<keyword evidence="6" id="KW-0679">Respiratory chain</keyword>
<evidence type="ECO:0000256" key="5">
    <source>
        <dbReference type="ARBA" id="ARBA00022448"/>
    </source>
</evidence>
<evidence type="ECO:0000256" key="8">
    <source>
        <dbReference type="ARBA" id="ARBA00022967"/>
    </source>
</evidence>
<organism evidence="18">
    <name type="scientific">Diodora graeca</name>
    <name type="common">Greek keyhole limpet</name>
    <name type="synonym">Patella graeca</name>
    <dbReference type="NCBI Taxonomy" id="120387"/>
    <lineage>
        <taxon>Eukaryota</taxon>
        <taxon>Metazoa</taxon>
        <taxon>Spiralia</taxon>
        <taxon>Lophotrochozoa</taxon>
        <taxon>Mollusca</taxon>
        <taxon>Gastropoda</taxon>
        <taxon>Vetigastropoda</taxon>
        <taxon>Lepetellida</taxon>
        <taxon>Fissurelloidea</taxon>
        <taxon>Fissurellidae</taxon>
        <taxon>Diodora</taxon>
    </lineage>
</organism>
<proteinExistence type="inferred from homology"/>
<evidence type="ECO:0000256" key="14">
    <source>
        <dbReference type="ARBA" id="ARBA00031019"/>
    </source>
</evidence>
<feature type="transmembrane region" description="Helical" evidence="16">
    <location>
        <begin position="48"/>
        <end position="70"/>
    </location>
</feature>
<sequence>MSVLLLSSLCFCAILVLPAVAAPLSLGLVVIVLSVGFCLVVGAAFSSWYGYILFLIYVGGLLVMFVYVSAISPNNIFSSSELVVLGMASLCGALMFVYLLGTEFSGKVGGDMEFLVEGGVYDSFSGDLLVGPMVAVMLVVLGGVLLVNLVAVVKICVSRRGGALRGHVDISVGE</sequence>
<dbReference type="GO" id="GO:0008137">
    <property type="term" value="F:NADH dehydrogenase (ubiquinone) activity"/>
    <property type="evidence" value="ECO:0007669"/>
    <property type="project" value="UniProtKB-EC"/>
</dbReference>
<evidence type="ECO:0000256" key="3">
    <source>
        <dbReference type="ARBA" id="ARBA00012944"/>
    </source>
</evidence>
<evidence type="ECO:0000256" key="12">
    <source>
        <dbReference type="ARBA" id="ARBA00023128"/>
    </source>
</evidence>
<accession>A0A0X9Q1S0</accession>
<keyword evidence="13 16" id="KW-0472">Membrane</keyword>
<dbReference type="PANTHER" id="PTHR11435:SF1">
    <property type="entry name" value="NADH-UBIQUINONE OXIDOREDUCTASE CHAIN 6"/>
    <property type="match status" value="1"/>
</dbReference>
<dbReference type="PANTHER" id="PTHR11435">
    <property type="entry name" value="NADH UBIQUINONE OXIDOREDUCTASE SUBUNIT ND6"/>
    <property type="match status" value="1"/>
</dbReference>
<evidence type="ECO:0000313" key="18">
    <source>
        <dbReference type="EMBL" id="AMA07335.1"/>
    </source>
</evidence>
<keyword evidence="7 16" id="KW-0812">Transmembrane</keyword>
<keyword evidence="9" id="KW-0249">Electron transport</keyword>
<comment type="subcellular location">
    <subcellularLocation>
        <location evidence="1">Mitochondrion membrane</location>
        <topology evidence="1">Multi-pass membrane protein</topology>
    </subcellularLocation>
</comment>
<feature type="transmembrane region" description="Helical" evidence="16">
    <location>
        <begin position="133"/>
        <end position="157"/>
    </location>
</feature>
<feature type="signal peptide" evidence="17">
    <location>
        <begin position="1"/>
        <end position="21"/>
    </location>
</feature>
<dbReference type="GO" id="GO:0031966">
    <property type="term" value="C:mitochondrial membrane"/>
    <property type="evidence" value="ECO:0007669"/>
    <property type="project" value="UniProtKB-SubCell"/>
</dbReference>
<name>A0A0X9Q1S0_DIOGA</name>
<evidence type="ECO:0000256" key="7">
    <source>
        <dbReference type="ARBA" id="ARBA00022692"/>
    </source>
</evidence>
<evidence type="ECO:0000256" key="16">
    <source>
        <dbReference type="SAM" id="Phobius"/>
    </source>
</evidence>
<evidence type="ECO:0000256" key="6">
    <source>
        <dbReference type="ARBA" id="ARBA00022660"/>
    </source>
</evidence>
<protein>
    <recommendedName>
        <fullName evidence="4">NADH-ubiquinone oxidoreductase chain 6</fullName>
        <ecNumber evidence="3">7.1.1.2</ecNumber>
    </recommendedName>
    <alternativeName>
        <fullName evidence="14">NADH dehydrogenase subunit 6</fullName>
    </alternativeName>
</protein>
<dbReference type="EC" id="7.1.1.2" evidence="3"/>
<comment type="similarity">
    <text evidence="2">Belongs to the complex I subunit 6 family.</text>
</comment>
<dbReference type="InterPro" id="IPR050269">
    <property type="entry name" value="ComplexI_Subunit6"/>
</dbReference>
<reference evidence="18" key="1">
    <citation type="journal article" date="2016" name="Zool. Scr.">
        <title>Mitogenomics of Vetigastropoda: insights into the evolution of pallial symmetry.</title>
        <authorList>
            <person name="Uribe J.E."/>
            <person name="Kano Y."/>
            <person name="Templado J."/>
            <person name="Zardoya R."/>
        </authorList>
    </citation>
    <scope>NUCLEOTIDE SEQUENCE</scope>
</reference>
<keyword evidence="10 16" id="KW-1133">Transmembrane helix</keyword>
<keyword evidence="11" id="KW-0520">NAD</keyword>
<evidence type="ECO:0000256" key="9">
    <source>
        <dbReference type="ARBA" id="ARBA00022982"/>
    </source>
</evidence>
<feature type="chain" id="PRO_5007072329" description="NADH-ubiquinone oxidoreductase chain 6" evidence="17">
    <location>
        <begin position="22"/>
        <end position="174"/>
    </location>
</feature>
<evidence type="ECO:0000256" key="4">
    <source>
        <dbReference type="ARBA" id="ARBA00021095"/>
    </source>
</evidence>
<evidence type="ECO:0000256" key="2">
    <source>
        <dbReference type="ARBA" id="ARBA00005698"/>
    </source>
</evidence>
<evidence type="ECO:0000256" key="10">
    <source>
        <dbReference type="ARBA" id="ARBA00022989"/>
    </source>
</evidence>
<dbReference type="AlphaFoldDB" id="A0A0X9Q1S0"/>
<geneLocation type="mitochondrion" evidence="18"/>
<comment type="catalytic activity">
    <reaction evidence="15">
        <text>a ubiquinone + NADH + 5 H(+)(in) = a ubiquinol + NAD(+) + 4 H(+)(out)</text>
        <dbReference type="Rhea" id="RHEA:29091"/>
        <dbReference type="Rhea" id="RHEA-COMP:9565"/>
        <dbReference type="Rhea" id="RHEA-COMP:9566"/>
        <dbReference type="ChEBI" id="CHEBI:15378"/>
        <dbReference type="ChEBI" id="CHEBI:16389"/>
        <dbReference type="ChEBI" id="CHEBI:17976"/>
        <dbReference type="ChEBI" id="CHEBI:57540"/>
        <dbReference type="ChEBI" id="CHEBI:57945"/>
        <dbReference type="EC" id="7.1.1.2"/>
    </reaction>
</comment>